<sequence length="439" mass="47583">MGIEDMIKQQVETFRNRLMDGLDESLDHSGVNSRRVAERLTALAEIGMTEEGGCRRISFSQEEKQAKELVKQWMEEDGLDTHIDGAGNVFGRVEGETDGSAVVSGSHLDSVMHGGHFDGPLGVISALEVASAWKDAGVKPAVPYKVVVFTDEEGARFNGGLLGSQSIVGELDMDEEVKRVDFNGRAFTDVLADVGLTPEGFREAKRDVNDIKAFVEVHIEQGKQLEKRDLPVGVVTGIAGPTWLSVTFSGVAGHAGNTPMDDRYDALVAASEFILNVKDFPQQVSNSSVATVGKLSVDPNGVNVIPGEVTLSVDIRDIKLEWKEELSKRIKDYATEVSEAHGVTVSVEETMNVAPVEVPEQMQAQAGEAMQETLGVEPYYLPSGAGHDAMILGRYVPVGMLFTQSLDGVSHNPGEWSSLDDCVQTIHVLKRFVEKVIES</sequence>
<keyword evidence="5 8" id="KW-0378">Hydrolase</keyword>
<dbReference type="NCBIfam" id="NF006771">
    <property type="entry name" value="PRK09290.1-5"/>
    <property type="match status" value="1"/>
</dbReference>
<proteinExistence type="inferred from homology"/>
<dbReference type="SUPFAM" id="SSF55031">
    <property type="entry name" value="Bacterial exopeptidase dimerisation domain"/>
    <property type="match status" value="1"/>
</dbReference>
<feature type="domain" description="Peptidase M20 dimerisation" evidence="7">
    <location>
        <begin position="239"/>
        <end position="338"/>
    </location>
</feature>
<reference evidence="8 9" key="1">
    <citation type="submission" date="2024-06" db="EMBL/GenBank/DDBJ databases">
        <title>Genomic Encyclopedia of Type Strains, Phase IV (KMG-IV): sequencing the most valuable type-strain genomes for metagenomic binning, comparative biology and taxonomic classification.</title>
        <authorList>
            <person name="Goeker M."/>
        </authorList>
    </citation>
    <scope>NUCLEOTIDE SEQUENCE [LARGE SCALE GENOMIC DNA]</scope>
    <source>
        <strain evidence="8 9">DSM 23520</strain>
    </source>
</reference>
<organism evidence="8 9">
    <name type="scientific">Alkalibacillus flavidus</name>
    <dbReference type="NCBI Taxonomy" id="546021"/>
    <lineage>
        <taxon>Bacteria</taxon>
        <taxon>Bacillati</taxon>
        <taxon>Bacillota</taxon>
        <taxon>Bacilli</taxon>
        <taxon>Bacillales</taxon>
        <taxon>Bacillaceae</taxon>
        <taxon>Alkalibacillus</taxon>
    </lineage>
</organism>
<dbReference type="InterPro" id="IPR010158">
    <property type="entry name" value="Amidase_Cbmase"/>
</dbReference>
<dbReference type="PANTHER" id="PTHR32494:SF19">
    <property type="entry name" value="ALLANTOATE DEIMINASE-RELATED"/>
    <property type="match status" value="1"/>
</dbReference>
<gene>
    <name evidence="8" type="ORF">ABID56_000844</name>
</gene>
<dbReference type="InterPro" id="IPR002933">
    <property type="entry name" value="Peptidase_M20"/>
</dbReference>
<evidence type="ECO:0000256" key="6">
    <source>
        <dbReference type="ARBA" id="ARBA00023211"/>
    </source>
</evidence>
<dbReference type="PIRSF" id="PIRSF001235">
    <property type="entry name" value="Amidase_carbamoylase"/>
    <property type="match status" value="1"/>
</dbReference>
<evidence type="ECO:0000259" key="7">
    <source>
        <dbReference type="Pfam" id="PF07687"/>
    </source>
</evidence>
<dbReference type="Gene3D" id="3.40.630.10">
    <property type="entry name" value="Zn peptidases"/>
    <property type="match status" value="1"/>
</dbReference>
<evidence type="ECO:0000256" key="4">
    <source>
        <dbReference type="ARBA" id="ARBA00022723"/>
    </source>
</evidence>
<dbReference type="RefSeq" id="WP_354219365.1">
    <property type="nucleotide sequence ID" value="NZ_JBEPMX010000003.1"/>
</dbReference>
<dbReference type="Proteomes" id="UP001549167">
    <property type="component" value="Unassembled WGS sequence"/>
</dbReference>
<dbReference type="GO" id="GO:0047652">
    <property type="term" value="F:allantoate deiminase activity"/>
    <property type="evidence" value="ECO:0007669"/>
    <property type="project" value="UniProtKB-EC"/>
</dbReference>
<dbReference type="EC" id="3.5.3.9" evidence="8"/>
<dbReference type="Pfam" id="PF01546">
    <property type="entry name" value="Peptidase_M20"/>
    <property type="match status" value="1"/>
</dbReference>
<dbReference type="Gene3D" id="3.30.70.360">
    <property type="match status" value="1"/>
</dbReference>
<evidence type="ECO:0000256" key="1">
    <source>
        <dbReference type="ARBA" id="ARBA00001936"/>
    </source>
</evidence>
<keyword evidence="4" id="KW-0479">Metal-binding</keyword>
<dbReference type="PANTHER" id="PTHR32494">
    <property type="entry name" value="ALLANTOATE DEIMINASE-RELATED"/>
    <property type="match status" value="1"/>
</dbReference>
<dbReference type="EMBL" id="JBEPMX010000003">
    <property type="protein sequence ID" value="MET3682754.1"/>
    <property type="molecule type" value="Genomic_DNA"/>
</dbReference>
<comment type="similarity">
    <text evidence="2">Belongs to the peptidase M20 family.</text>
</comment>
<evidence type="ECO:0000256" key="2">
    <source>
        <dbReference type="ARBA" id="ARBA00006153"/>
    </source>
</evidence>
<keyword evidence="6" id="KW-0464">Manganese</keyword>
<dbReference type="InterPro" id="IPR036264">
    <property type="entry name" value="Bact_exopeptidase_dim_dom"/>
</dbReference>
<dbReference type="CDD" id="cd03884">
    <property type="entry name" value="M20_bAS"/>
    <property type="match status" value="1"/>
</dbReference>
<keyword evidence="9" id="KW-1185">Reference proteome</keyword>
<comment type="subunit">
    <text evidence="3">Homodimer.</text>
</comment>
<name>A0ABV2KT54_9BACI</name>
<evidence type="ECO:0000256" key="5">
    <source>
        <dbReference type="ARBA" id="ARBA00022801"/>
    </source>
</evidence>
<comment type="cofactor">
    <cofactor evidence="1">
        <name>Mn(2+)</name>
        <dbReference type="ChEBI" id="CHEBI:29035"/>
    </cofactor>
</comment>
<evidence type="ECO:0000313" key="8">
    <source>
        <dbReference type="EMBL" id="MET3682754.1"/>
    </source>
</evidence>
<dbReference type="InterPro" id="IPR011650">
    <property type="entry name" value="Peptidase_M20_dimer"/>
</dbReference>
<evidence type="ECO:0000256" key="3">
    <source>
        <dbReference type="ARBA" id="ARBA00011738"/>
    </source>
</evidence>
<comment type="caution">
    <text evidence="8">The sequence shown here is derived from an EMBL/GenBank/DDBJ whole genome shotgun (WGS) entry which is preliminary data.</text>
</comment>
<dbReference type="Pfam" id="PF07687">
    <property type="entry name" value="M20_dimer"/>
    <property type="match status" value="1"/>
</dbReference>
<accession>A0ABV2KT54</accession>
<evidence type="ECO:0000313" key="9">
    <source>
        <dbReference type="Proteomes" id="UP001549167"/>
    </source>
</evidence>
<protein>
    <submittedName>
        <fullName evidence="8">Allantoate deiminase</fullName>
        <ecNumber evidence="8">3.5.3.9</ecNumber>
    </submittedName>
</protein>
<dbReference type="NCBIfam" id="TIGR01879">
    <property type="entry name" value="hydantase"/>
    <property type="match status" value="1"/>
</dbReference>
<dbReference type="SUPFAM" id="SSF53187">
    <property type="entry name" value="Zn-dependent exopeptidases"/>
    <property type="match status" value="1"/>
</dbReference>